<gene>
    <name evidence="3" type="ORF">KIW84_076445</name>
</gene>
<keyword evidence="4" id="KW-1185">Reference proteome</keyword>
<evidence type="ECO:0000259" key="2">
    <source>
        <dbReference type="Pfam" id="PF22936"/>
    </source>
</evidence>
<dbReference type="Proteomes" id="UP001058974">
    <property type="component" value="Chromosome 7"/>
</dbReference>
<proteinExistence type="predicted"/>
<keyword evidence="1" id="KW-0472">Membrane</keyword>
<protein>
    <recommendedName>
        <fullName evidence="2">Retrovirus-related Pol polyprotein from transposon TNT 1-94-like beta-barrel domain-containing protein</fullName>
    </recommendedName>
</protein>
<evidence type="ECO:0000256" key="1">
    <source>
        <dbReference type="SAM" id="Phobius"/>
    </source>
</evidence>
<dbReference type="Pfam" id="PF22936">
    <property type="entry name" value="Pol_BBD"/>
    <property type="match status" value="1"/>
</dbReference>
<dbReference type="InterPro" id="IPR054722">
    <property type="entry name" value="PolX-like_BBD"/>
</dbReference>
<keyword evidence="1" id="KW-1133">Transmembrane helix</keyword>
<dbReference type="EMBL" id="JAMSHJ010000007">
    <property type="protein sequence ID" value="KAI5391631.1"/>
    <property type="molecule type" value="Genomic_DNA"/>
</dbReference>
<evidence type="ECO:0000313" key="3">
    <source>
        <dbReference type="EMBL" id="KAI5391631.1"/>
    </source>
</evidence>
<keyword evidence="1" id="KW-0812">Transmembrane</keyword>
<dbReference type="AlphaFoldDB" id="A0A9D4VXV0"/>
<name>A0A9D4VXV0_PEA</name>
<sequence>MVTIRDEERFQDQWYLDSRCSSHMTGRKDWFVNMKPSMKSMVKFVNEITLAVEGIRDFLIMRKDGKRCCVTLSVLIVLACWVLRIEMAGRGRDDAAIAEALGMLAGVLGGIRMLWDWELLVN</sequence>
<evidence type="ECO:0000313" key="4">
    <source>
        <dbReference type="Proteomes" id="UP001058974"/>
    </source>
</evidence>
<organism evidence="3 4">
    <name type="scientific">Pisum sativum</name>
    <name type="common">Garden pea</name>
    <name type="synonym">Lathyrus oleraceus</name>
    <dbReference type="NCBI Taxonomy" id="3888"/>
    <lineage>
        <taxon>Eukaryota</taxon>
        <taxon>Viridiplantae</taxon>
        <taxon>Streptophyta</taxon>
        <taxon>Embryophyta</taxon>
        <taxon>Tracheophyta</taxon>
        <taxon>Spermatophyta</taxon>
        <taxon>Magnoliopsida</taxon>
        <taxon>eudicotyledons</taxon>
        <taxon>Gunneridae</taxon>
        <taxon>Pentapetalae</taxon>
        <taxon>rosids</taxon>
        <taxon>fabids</taxon>
        <taxon>Fabales</taxon>
        <taxon>Fabaceae</taxon>
        <taxon>Papilionoideae</taxon>
        <taxon>50 kb inversion clade</taxon>
        <taxon>NPAAA clade</taxon>
        <taxon>Hologalegina</taxon>
        <taxon>IRL clade</taxon>
        <taxon>Fabeae</taxon>
        <taxon>Lathyrus</taxon>
    </lineage>
</organism>
<reference evidence="3 4" key="1">
    <citation type="journal article" date="2022" name="Nat. Genet.">
        <title>Improved pea reference genome and pan-genome highlight genomic features and evolutionary characteristics.</title>
        <authorList>
            <person name="Yang T."/>
            <person name="Liu R."/>
            <person name="Luo Y."/>
            <person name="Hu S."/>
            <person name="Wang D."/>
            <person name="Wang C."/>
            <person name="Pandey M.K."/>
            <person name="Ge S."/>
            <person name="Xu Q."/>
            <person name="Li N."/>
            <person name="Li G."/>
            <person name="Huang Y."/>
            <person name="Saxena R.K."/>
            <person name="Ji Y."/>
            <person name="Li M."/>
            <person name="Yan X."/>
            <person name="He Y."/>
            <person name="Liu Y."/>
            <person name="Wang X."/>
            <person name="Xiang C."/>
            <person name="Varshney R.K."/>
            <person name="Ding H."/>
            <person name="Gao S."/>
            <person name="Zong X."/>
        </authorList>
    </citation>
    <scope>NUCLEOTIDE SEQUENCE [LARGE SCALE GENOMIC DNA]</scope>
    <source>
        <strain evidence="3 4">cv. Zhongwan 6</strain>
    </source>
</reference>
<accession>A0A9D4VXV0</accession>
<comment type="caution">
    <text evidence="3">The sequence shown here is derived from an EMBL/GenBank/DDBJ whole genome shotgun (WGS) entry which is preliminary data.</text>
</comment>
<feature type="transmembrane region" description="Helical" evidence="1">
    <location>
        <begin position="68"/>
        <end position="85"/>
    </location>
</feature>
<feature type="transmembrane region" description="Helical" evidence="1">
    <location>
        <begin position="97"/>
        <end position="115"/>
    </location>
</feature>
<dbReference type="Gramene" id="Psat07G0644500-T1">
    <property type="protein sequence ID" value="KAI5391631.1"/>
    <property type="gene ID" value="KIW84_076445"/>
</dbReference>
<feature type="domain" description="Retrovirus-related Pol polyprotein from transposon TNT 1-94-like beta-barrel" evidence="2">
    <location>
        <begin position="14"/>
        <end position="71"/>
    </location>
</feature>